<evidence type="ECO:0000256" key="3">
    <source>
        <dbReference type="ARBA" id="ARBA00022692"/>
    </source>
</evidence>
<dbReference type="PANTHER" id="PTHR12815">
    <property type="entry name" value="SORTING AND ASSEMBLY MACHINERY SAMM50 PROTEIN FAMILY MEMBER"/>
    <property type="match status" value="1"/>
</dbReference>
<dbReference type="GO" id="GO:0019867">
    <property type="term" value="C:outer membrane"/>
    <property type="evidence" value="ECO:0007669"/>
    <property type="project" value="InterPro"/>
</dbReference>
<dbReference type="EMBL" id="PXWF02000242">
    <property type="protein sequence ID" value="PWF46700.1"/>
    <property type="molecule type" value="Genomic_DNA"/>
</dbReference>
<dbReference type="Pfam" id="PF07244">
    <property type="entry name" value="POTRA"/>
    <property type="match status" value="1"/>
</dbReference>
<dbReference type="Pfam" id="PF01103">
    <property type="entry name" value="Omp85"/>
    <property type="match status" value="1"/>
</dbReference>
<accession>A0A2U2HIV4</accession>
<feature type="compositionally biased region" description="Low complexity" evidence="7">
    <location>
        <begin position="281"/>
        <end position="292"/>
    </location>
</feature>
<feature type="compositionally biased region" description="Pro residues" evidence="7">
    <location>
        <begin position="308"/>
        <end position="318"/>
    </location>
</feature>
<dbReference type="InterPro" id="IPR000184">
    <property type="entry name" value="Bac_surfAg_D15"/>
</dbReference>
<evidence type="ECO:0000259" key="8">
    <source>
        <dbReference type="Pfam" id="PF01103"/>
    </source>
</evidence>
<evidence type="ECO:0000256" key="4">
    <source>
        <dbReference type="ARBA" id="ARBA00022729"/>
    </source>
</evidence>
<evidence type="ECO:0000259" key="9">
    <source>
        <dbReference type="Pfam" id="PF07244"/>
    </source>
</evidence>
<organism evidence="10 11">
    <name type="scientific">Massilia glaciei</name>
    <dbReference type="NCBI Taxonomy" id="1524097"/>
    <lineage>
        <taxon>Bacteria</taxon>
        <taxon>Pseudomonadati</taxon>
        <taxon>Pseudomonadota</taxon>
        <taxon>Betaproteobacteria</taxon>
        <taxon>Burkholderiales</taxon>
        <taxon>Oxalobacteraceae</taxon>
        <taxon>Telluria group</taxon>
        <taxon>Massilia</taxon>
    </lineage>
</organism>
<evidence type="ECO:0000256" key="5">
    <source>
        <dbReference type="ARBA" id="ARBA00023136"/>
    </source>
</evidence>
<feature type="domain" description="Bacterial surface antigen (D15)" evidence="8">
    <location>
        <begin position="394"/>
        <end position="643"/>
    </location>
</feature>
<dbReference type="PANTHER" id="PTHR12815:SF47">
    <property type="entry name" value="TRANSLOCATION AND ASSEMBLY MODULE SUBUNIT TAMA"/>
    <property type="match status" value="1"/>
</dbReference>
<evidence type="ECO:0000256" key="1">
    <source>
        <dbReference type="ARBA" id="ARBA00004370"/>
    </source>
</evidence>
<proteinExistence type="predicted"/>
<comment type="subcellular location">
    <subcellularLocation>
        <location evidence="1">Membrane</location>
    </subcellularLocation>
</comment>
<keyword evidence="3" id="KW-0812">Transmembrane</keyword>
<dbReference type="InterPro" id="IPR010827">
    <property type="entry name" value="BamA/TamA_POTRA"/>
</dbReference>
<feature type="domain" description="POTRA" evidence="9">
    <location>
        <begin position="217"/>
        <end position="272"/>
    </location>
</feature>
<keyword evidence="4" id="KW-0732">Signal</keyword>
<keyword evidence="5" id="KW-0472">Membrane</keyword>
<evidence type="ECO:0000313" key="10">
    <source>
        <dbReference type="EMBL" id="PWF46700.1"/>
    </source>
</evidence>
<dbReference type="Gene3D" id="3.10.20.310">
    <property type="entry name" value="membrane protein fhac"/>
    <property type="match status" value="2"/>
</dbReference>
<feature type="region of interest" description="Disordered" evidence="7">
    <location>
        <begin position="281"/>
        <end position="320"/>
    </location>
</feature>
<keyword evidence="11" id="KW-1185">Reference proteome</keyword>
<dbReference type="Proteomes" id="UP000241421">
    <property type="component" value="Unassembled WGS sequence"/>
</dbReference>
<evidence type="ECO:0000256" key="6">
    <source>
        <dbReference type="ARBA" id="ARBA00023237"/>
    </source>
</evidence>
<reference evidence="10 11" key="1">
    <citation type="submission" date="2018-04" db="EMBL/GenBank/DDBJ databases">
        <title>Massilia violaceinigra sp. nov., a novel purple-pigmented bacterium isolated from Tianshan glacier, Xinjiang, China.</title>
        <authorList>
            <person name="Wang H."/>
        </authorList>
    </citation>
    <scope>NUCLEOTIDE SEQUENCE [LARGE SCALE GENOMIC DNA]</scope>
    <source>
        <strain evidence="10 11">B448-2</strain>
    </source>
</reference>
<name>A0A2U2HIV4_9BURK</name>
<dbReference type="InterPro" id="IPR039910">
    <property type="entry name" value="D15-like"/>
</dbReference>
<sequence>MFPARPDNRSATPRRRPRILAQIGLTVFVTTTTSVAIAQGVPYTVEVDAPRPLEKLLETNLDLVRWRGNPRLDLDQLQRLVKAAPEQARTLVATEGYYSPKITAGLDTSGGEPVARVLVEPGPPVLVGDIELILNGFAPGAPDATAFDAAALRQRWSMPVGAVFRQADWEQAKRNLLRQVMQSRYPRARLVASSATVDPDTRRALLRVEIDSGPDAKFGGLRVEGLRRYPLSIVTNLNQIKPGQEYSEAALQAFQSRIQDTGYFSGVEVSVDMSDLLGADLDAAPDAAPDANADPDADPGADAGPAPGAAPAPAPKPAPAAQAGPLVLPVLVRVTENKAKHADIGLGLSSNTGGRAQVSYDDLNVFGLRMKSNVLIETKRQAVRGDFYWPTTVKGYNDSVGVGYERTDLAGEVANVFSVAARRAWGGPLLERSLTLELLTEQRDVAGLRTSRSRSMPLTYSITRRALDNLLLPTKGYVINAQLGGALLPVLTDERFVRASARGIYYRPLGPSGGLIVRGEAGALGSKQKAGVPGTFLFRAGGDQSVRGYGFQELGVREGDAIVGGRYLLTGGVEYNHWFKPAWGAALFLDAGNAADKLGDLKPEIGYGVGARWRSPVGPINIDAAYGQATKKFRLHFSLGFTF</sequence>
<keyword evidence="6" id="KW-0998">Cell outer membrane</keyword>
<keyword evidence="2" id="KW-1134">Transmembrane beta strand</keyword>
<evidence type="ECO:0000256" key="2">
    <source>
        <dbReference type="ARBA" id="ARBA00022452"/>
    </source>
</evidence>
<dbReference type="Gene3D" id="2.40.160.50">
    <property type="entry name" value="membrane protein fhac: a member of the omp85/tpsb transporter family"/>
    <property type="match status" value="1"/>
</dbReference>
<dbReference type="AlphaFoldDB" id="A0A2U2HIV4"/>
<evidence type="ECO:0000256" key="7">
    <source>
        <dbReference type="SAM" id="MobiDB-lite"/>
    </source>
</evidence>
<evidence type="ECO:0000313" key="11">
    <source>
        <dbReference type="Proteomes" id="UP000241421"/>
    </source>
</evidence>
<dbReference type="OrthoDB" id="9769707at2"/>
<protein>
    <submittedName>
        <fullName evidence="10">Outer membrane protein assembly factor</fullName>
    </submittedName>
</protein>
<comment type="caution">
    <text evidence="10">The sequence shown here is derived from an EMBL/GenBank/DDBJ whole genome shotgun (WGS) entry which is preliminary data.</text>
</comment>
<gene>
    <name evidence="10" type="ORF">C7C56_015790</name>
</gene>